<dbReference type="Proteomes" id="UP000612746">
    <property type="component" value="Unassembled WGS sequence"/>
</dbReference>
<name>A0A8H7PG92_9FUNG</name>
<keyword evidence="4 9" id="KW-0863">Zinc-finger</keyword>
<evidence type="ECO:0000256" key="2">
    <source>
        <dbReference type="ARBA" id="ARBA00022723"/>
    </source>
</evidence>
<dbReference type="InterPro" id="IPR013087">
    <property type="entry name" value="Znf_C2H2_type"/>
</dbReference>
<feature type="domain" description="C2H2-type" evidence="11">
    <location>
        <begin position="58"/>
        <end position="87"/>
    </location>
</feature>
<dbReference type="EMBL" id="JAEPRA010000019">
    <property type="protein sequence ID" value="KAG2173414.1"/>
    <property type="molecule type" value="Genomic_DNA"/>
</dbReference>
<keyword evidence="5" id="KW-0862">Zinc</keyword>
<dbReference type="SUPFAM" id="SSF57667">
    <property type="entry name" value="beta-beta-alpha zinc fingers"/>
    <property type="match status" value="1"/>
</dbReference>
<dbReference type="Pfam" id="PF00096">
    <property type="entry name" value="zf-C2H2"/>
    <property type="match status" value="2"/>
</dbReference>
<dbReference type="GO" id="GO:0000978">
    <property type="term" value="F:RNA polymerase II cis-regulatory region sequence-specific DNA binding"/>
    <property type="evidence" value="ECO:0007669"/>
    <property type="project" value="TreeGrafter"/>
</dbReference>
<keyword evidence="6" id="KW-0805">Transcription regulation</keyword>
<dbReference type="AlphaFoldDB" id="A0A8H7PG92"/>
<sequence>MTDDSGSAASSMKSTSRSDASRKPKLFRCTGFGNCDMVFTRSEHLARHARKHTGEKPFQCVVPGCGRMFSRFDNMMQHTQTHSNGKAIRRSKPKSKKSSAKRDSTSSNSTTSSLHKRSISRSSLNSSPEMSSDDSEYMPYKRQRADSASHRESGGGTHRSRSSMDEVANCLPPPSYITHQTIPPVERLIGSWKSRTEYDVTPSPTLAPLSPPMSNESPTGYIALRSWKLPVGSWRRKSVSDHHRPLSPLSPNDADFGILPKLATYLVKNPDKTPESFYRRHHSYDSALSKLEYQRQRNANQTRRLSVADLCNPIESLCQDIESNHQESEERTITLTEDEFEALQGIGRFRVGMVSQERHSINSMV</sequence>
<comment type="caution">
    <text evidence="12">The sequence shown here is derived from an EMBL/GenBank/DDBJ whole genome shotgun (WGS) entry which is preliminary data.</text>
</comment>
<reference evidence="12" key="1">
    <citation type="submission" date="2020-12" db="EMBL/GenBank/DDBJ databases">
        <title>Metabolic potential, ecology and presence of endohyphal bacteria is reflected in genomic diversity of Mucoromycotina.</title>
        <authorList>
            <person name="Muszewska A."/>
            <person name="Okrasinska A."/>
            <person name="Steczkiewicz K."/>
            <person name="Drgas O."/>
            <person name="Orlowska M."/>
            <person name="Perlinska-Lenart U."/>
            <person name="Aleksandrzak-Piekarczyk T."/>
            <person name="Szatraj K."/>
            <person name="Zielenkiewicz U."/>
            <person name="Pilsyk S."/>
            <person name="Malc E."/>
            <person name="Mieczkowski P."/>
            <person name="Kruszewska J.S."/>
            <person name="Biernat P."/>
            <person name="Pawlowska J."/>
        </authorList>
    </citation>
    <scope>NUCLEOTIDE SEQUENCE</scope>
    <source>
        <strain evidence="12">WA0000051536</strain>
    </source>
</reference>
<keyword evidence="8" id="KW-0539">Nucleus</keyword>
<evidence type="ECO:0000256" key="4">
    <source>
        <dbReference type="ARBA" id="ARBA00022771"/>
    </source>
</evidence>
<accession>A0A8H7PG92</accession>
<dbReference type="Gene3D" id="3.30.160.60">
    <property type="entry name" value="Classic Zinc Finger"/>
    <property type="match status" value="2"/>
</dbReference>
<dbReference type="GO" id="GO:0005634">
    <property type="term" value="C:nucleus"/>
    <property type="evidence" value="ECO:0007669"/>
    <property type="project" value="UniProtKB-SubCell"/>
</dbReference>
<dbReference type="PROSITE" id="PS00028">
    <property type="entry name" value="ZINC_FINGER_C2H2_1"/>
    <property type="match status" value="1"/>
</dbReference>
<evidence type="ECO:0000256" key="1">
    <source>
        <dbReference type="ARBA" id="ARBA00004123"/>
    </source>
</evidence>
<organism evidence="12 13">
    <name type="scientific">Umbelopsis vinacea</name>
    <dbReference type="NCBI Taxonomy" id="44442"/>
    <lineage>
        <taxon>Eukaryota</taxon>
        <taxon>Fungi</taxon>
        <taxon>Fungi incertae sedis</taxon>
        <taxon>Mucoromycota</taxon>
        <taxon>Mucoromycotina</taxon>
        <taxon>Umbelopsidomycetes</taxon>
        <taxon>Umbelopsidales</taxon>
        <taxon>Umbelopsidaceae</taxon>
        <taxon>Umbelopsis</taxon>
    </lineage>
</organism>
<dbReference type="InterPro" id="IPR036236">
    <property type="entry name" value="Znf_C2H2_sf"/>
</dbReference>
<feature type="domain" description="C2H2-type" evidence="11">
    <location>
        <begin position="27"/>
        <end position="57"/>
    </location>
</feature>
<evidence type="ECO:0000256" key="7">
    <source>
        <dbReference type="ARBA" id="ARBA00023163"/>
    </source>
</evidence>
<feature type="compositionally biased region" description="Low complexity" evidence="10">
    <location>
        <begin position="1"/>
        <end position="18"/>
    </location>
</feature>
<feature type="region of interest" description="Disordered" evidence="10">
    <location>
        <begin position="1"/>
        <end position="22"/>
    </location>
</feature>
<gene>
    <name evidence="12" type="ORF">INT44_008766</name>
</gene>
<dbReference type="PANTHER" id="PTHR47428:SF1">
    <property type="entry name" value="REGULATORY PROTEIN MIG1-RELATED"/>
    <property type="match status" value="1"/>
</dbReference>
<dbReference type="GO" id="GO:0005737">
    <property type="term" value="C:cytoplasm"/>
    <property type="evidence" value="ECO:0007669"/>
    <property type="project" value="TreeGrafter"/>
</dbReference>
<dbReference type="FunFam" id="3.30.160.60:FF:002343">
    <property type="entry name" value="Zinc finger protein 33A"/>
    <property type="match status" value="1"/>
</dbReference>
<feature type="compositionally biased region" description="Basic residues" evidence="10">
    <location>
        <begin position="87"/>
        <end position="99"/>
    </location>
</feature>
<keyword evidence="2" id="KW-0479">Metal-binding</keyword>
<evidence type="ECO:0000256" key="9">
    <source>
        <dbReference type="PROSITE-ProRule" id="PRU00042"/>
    </source>
</evidence>
<dbReference type="InterPro" id="IPR051007">
    <property type="entry name" value="creA/MIG_C2H2-ZnF"/>
</dbReference>
<evidence type="ECO:0000256" key="5">
    <source>
        <dbReference type="ARBA" id="ARBA00022833"/>
    </source>
</evidence>
<evidence type="ECO:0000256" key="10">
    <source>
        <dbReference type="SAM" id="MobiDB-lite"/>
    </source>
</evidence>
<evidence type="ECO:0000256" key="3">
    <source>
        <dbReference type="ARBA" id="ARBA00022737"/>
    </source>
</evidence>
<feature type="region of interest" description="Disordered" evidence="10">
    <location>
        <begin position="78"/>
        <end position="167"/>
    </location>
</feature>
<evidence type="ECO:0000256" key="6">
    <source>
        <dbReference type="ARBA" id="ARBA00023015"/>
    </source>
</evidence>
<protein>
    <recommendedName>
        <fullName evidence="11">C2H2-type domain-containing protein</fullName>
    </recommendedName>
</protein>
<evidence type="ECO:0000313" key="13">
    <source>
        <dbReference type="Proteomes" id="UP000612746"/>
    </source>
</evidence>
<evidence type="ECO:0000256" key="8">
    <source>
        <dbReference type="ARBA" id="ARBA00023242"/>
    </source>
</evidence>
<comment type="subcellular location">
    <subcellularLocation>
        <location evidence="1">Nucleus</location>
    </subcellularLocation>
</comment>
<dbReference type="PANTHER" id="PTHR47428">
    <property type="entry name" value="REGULATORY PROTEIN MIG1-RELATED"/>
    <property type="match status" value="1"/>
</dbReference>
<dbReference type="GO" id="GO:0008270">
    <property type="term" value="F:zinc ion binding"/>
    <property type="evidence" value="ECO:0007669"/>
    <property type="project" value="UniProtKB-KW"/>
</dbReference>
<proteinExistence type="predicted"/>
<dbReference type="SMART" id="SM00355">
    <property type="entry name" value="ZnF_C2H2"/>
    <property type="match status" value="2"/>
</dbReference>
<dbReference type="OrthoDB" id="10018191at2759"/>
<dbReference type="PROSITE" id="PS50157">
    <property type="entry name" value="ZINC_FINGER_C2H2_2"/>
    <property type="match status" value="2"/>
</dbReference>
<evidence type="ECO:0000259" key="11">
    <source>
        <dbReference type="PROSITE" id="PS50157"/>
    </source>
</evidence>
<keyword evidence="13" id="KW-1185">Reference proteome</keyword>
<keyword evidence="3" id="KW-0677">Repeat</keyword>
<evidence type="ECO:0000313" key="12">
    <source>
        <dbReference type="EMBL" id="KAG2173414.1"/>
    </source>
</evidence>
<dbReference type="GO" id="GO:0000433">
    <property type="term" value="P:carbon catabolite repression of transcription from RNA polymerase II promoter by glucose"/>
    <property type="evidence" value="ECO:0007669"/>
    <property type="project" value="TreeGrafter"/>
</dbReference>
<keyword evidence="7" id="KW-0804">Transcription</keyword>
<feature type="compositionally biased region" description="Basic and acidic residues" evidence="10">
    <location>
        <begin position="143"/>
        <end position="153"/>
    </location>
</feature>